<name>A0AAU9V231_EUPED</name>
<dbReference type="AlphaFoldDB" id="A0AAU9V231"/>
<dbReference type="PRINTS" id="PR00081">
    <property type="entry name" value="GDHRDH"/>
</dbReference>
<gene>
    <name evidence="3" type="ORF">EEDITHA_LOCUS20192</name>
</gene>
<dbReference type="InterPro" id="IPR036291">
    <property type="entry name" value="NAD(P)-bd_dom_sf"/>
</dbReference>
<dbReference type="InterPro" id="IPR002347">
    <property type="entry name" value="SDR_fam"/>
</dbReference>
<protein>
    <submittedName>
        <fullName evidence="3">Uncharacterized protein</fullName>
    </submittedName>
</protein>
<keyword evidence="4" id="KW-1185">Reference proteome</keyword>
<keyword evidence="2" id="KW-0560">Oxidoreductase</keyword>
<evidence type="ECO:0000313" key="3">
    <source>
        <dbReference type="EMBL" id="CAH2106001.1"/>
    </source>
</evidence>
<dbReference type="Gene3D" id="3.40.50.720">
    <property type="entry name" value="NAD(P)-binding Rossmann-like Domain"/>
    <property type="match status" value="1"/>
</dbReference>
<evidence type="ECO:0000256" key="2">
    <source>
        <dbReference type="ARBA" id="ARBA00023002"/>
    </source>
</evidence>
<dbReference type="EMBL" id="CAKOGL010000029">
    <property type="protein sequence ID" value="CAH2106001.1"/>
    <property type="molecule type" value="Genomic_DNA"/>
</dbReference>
<dbReference type="Pfam" id="PF00106">
    <property type="entry name" value="adh_short"/>
    <property type="match status" value="1"/>
</dbReference>
<dbReference type="PANTHER" id="PTHR44229">
    <property type="entry name" value="15-HYDROXYPROSTAGLANDIN DEHYDROGENASE [NAD(+)]"/>
    <property type="match status" value="1"/>
</dbReference>
<accession>A0AAU9V231</accession>
<dbReference type="PANTHER" id="PTHR44229:SF8">
    <property type="entry name" value="ALCOHOL DEHYDROGENASE-RELATED"/>
    <property type="match status" value="1"/>
</dbReference>
<evidence type="ECO:0000313" key="4">
    <source>
        <dbReference type="Proteomes" id="UP001153954"/>
    </source>
</evidence>
<evidence type="ECO:0000256" key="1">
    <source>
        <dbReference type="ARBA" id="ARBA00006484"/>
    </source>
</evidence>
<dbReference type="Proteomes" id="UP001153954">
    <property type="component" value="Unassembled WGS sequence"/>
</dbReference>
<organism evidence="3 4">
    <name type="scientific">Euphydryas editha</name>
    <name type="common">Edith's checkerspot</name>
    <dbReference type="NCBI Taxonomy" id="104508"/>
    <lineage>
        <taxon>Eukaryota</taxon>
        <taxon>Metazoa</taxon>
        <taxon>Ecdysozoa</taxon>
        <taxon>Arthropoda</taxon>
        <taxon>Hexapoda</taxon>
        <taxon>Insecta</taxon>
        <taxon>Pterygota</taxon>
        <taxon>Neoptera</taxon>
        <taxon>Endopterygota</taxon>
        <taxon>Lepidoptera</taxon>
        <taxon>Glossata</taxon>
        <taxon>Ditrysia</taxon>
        <taxon>Papilionoidea</taxon>
        <taxon>Nymphalidae</taxon>
        <taxon>Nymphalinae</taxon>
        <taxon>Euphydryas</taxon>
    </lineage>
</organism>
<comment type="caution">
    <text evidence="3">The sequence shown here is derived from an EMBL/GenBank/DDBJ whole genome shotgun (WGS) entry which is preliminary data.</text>
</comment>
<dbReference type="GO" id="GO:0005737">
    <property type="term" value="C:cytoplasm"/>
    <property type="evidence" value="ECO:0007669"/>
    <property type="project" value="TreeGrafter"/>
</dbReference>
<comment type="similarity">
    <text evidence="1">Belongs to the short-chain dehydrogenases/reductases (SDR) family.</text>
</comment>
<dbReference type="GO" id="GO:0016616">
    <property type="term" value="F:oxidoreductase activity, acting on the CH-OH group of donors, NAD or NADP as acceptor"/>
    <property type="evidence" value="ECO:0007669"/>
    <property type="project" value="TreeGrafter"/>
</dbReference>
<proteinExistence type="inferred from homology"/>
<dbReference type="SUPFAM" id="SSF51735">
    <property type="entry name" value="NAD(P)-binding Rossmann-fold domains"/>
    <property type="match status" value="1"/>
</dbReference>
<reference evidence="3" key="1">
    <citation type="submission" date="2022-03" db="EMBL/GenBank/DDBJ databases">
        <authorList>
            <person name="Tunstrom K."/>
        </authorList>
    </citation>
    <scope>NUCLEOTIDE SEQUENCE</scope>
</reference>
<sequence>MNREVKGKVVVVTGAANGLGLAMVTSFLDQGVRFAILLDMDEQKGKESLANLKQKFGNDRAVFYKCDVSKDLDKIFETIKNNHKHIDILVNNAGVLDEGNLKRTMDINSIAVMEWTVKFYKYMSLANGGTTHTNMADYPNAWEDSVNEFVEDLKSNYDWQDPSAIGEGTVEIFRKADSGSAWVVEGSRSAEKIKV</sequence>